<dbReference type="GO" id="GO:0000976">
    <property type="term" value="F:transcription cis-regulatory region binding"/>
    <property type="evidence" value="ECO:0007669"/>
    <property type="project" value="TreeGrafter"/>
</dbReference>
<dbReference type="PANTHER" id="PTHR48111:SF40">
    <property type="entry name" value="PHOSPHATE REGULON TRANSCRIPTIONAL REGULATORY PROTEIN PHOB"/>
    <property type="match status" value="1"/>
</dbReference>
<dbReference type="SMART" id="SM00448">
    <property type="entry name" value="REC"/>
    <property type="match status" value="1"/>
</dbReference>
<keyword evidence="2" id="KW-0902">Two-component regulatory system</keyword>
<dbReference type="Gene3D" id="3.40.50.2300">
    <property type="match status" value="1"/>
</dbReference>
<keyword evidence="7" id="KW-1185">Reference proteome</keyword>
<dbReference type="InterPro" id="IPR001789">
    <property type="entry name" value="Sig_transdc_resp-reg_receiver"/>
</dbReference>
<evidence type="ECO:0000256" key="3">
    <source>
        <dbReference type="ARBA" id="ARBA00023125"/>
    </source>
</evidence>
<feature type="domain" description="Response regulatory" evidence="5">
    <location>
        <begin position="15"/>
        <end position="129"/>
    </location>
</feature>
<feature type="modified residue" description="4-aspartylphosphate" evidence="4">
    <location>
        <position position="64"/>
    </location>
</feature>
<sequence>MTGHDSSYPQERTLSVLLVDDEKGYLEILQKRLKRRGILITGAPSGRDALQTLREQEFDLAVVDLKMQDMDGIELLKIFRRMVPDMPVLMLTGHGSQEAAQEGLRAGAFDYLTKPCELETLMKKMRAAARLKRAQS</sequence>
<proteinExistence type="predicted"/>
<name>A0A1T4VJA6_9BACT</name>
<dbReference type="GO" id="GO:0000156">
    <property type="term" value="F:phosphorelay response regulator activity"/>
    <property type="evidence" value="ECO:0007669"/>
    <property type="project" value="TreeGrafter"/>
</dbReference>
<keyword evidence="3" id="KW-0238">DNA-binding</keyword>
<dbReference type="RefSeq" id="WP_078683752.1">
    <property type="nucleotide sequence ID" value="NZ_FUYA01000001.1"/>
</dbReference>
<dbReference type="GO" id="GO:0006355">
    <property type="term" value="P:regulation of DNA-templated transcription"/>
    <property type="evidence" value="ECO:0007669"/>
    <property type="project" value="TreeGrafter"/>
</dbReference>
<dbReference type="OrthoDB" id="9800029at2"/>
<dbReference type="Proteomes" id="UP000189733">
    <property type="component" value="Unassembled WGS sequence"/>
</dbReference>
<protein>
    <submittedName>
        <fullName evidence="6">Response regulator receiver domain-containing protein</fullName>
    </submittedName>
</protein>
<keyword evidence="1 4" id="KW-0597">Phosphoprotein</keyword>
<evidence type="ECO:0000256" key="4">
    <source>
        <dbReference type="PROSITE-ProRule" id="PRU00169"/>
    </source>
</evidence>
<accession>A0A1T4VJA6</accession>
<dbReference type="STRING" id="1121442.SAMN02745702_00444"/>
<dbReference type="EMBL" id="FUYA01000001">
    <property type="protein sequence ID" value="SKA65003.1"/>
    <property type="molecule type" value="Genomic_DNA"/>
</dbReference>
<organism evidence="6 7">
    <name type="scientific">Desulfobaculum bizertense DSM 18034</name>
    <dbReference type="NCBI Taxonomy" id="1121442"/>
    <lineage>
        <taxon>Bacteria</taxon>
        <taxon>Pseudomonadati</taxon>
        <taxon>Thermodesulfobacteriota</taxon>
        <taxon>Desulfovibrionia</taxon>
        <taxon>Desulfovibrionales</taxon>
        <taxon>Desulfovibrionaceae</taxon>
        <taxon>Desulfobaculum</taxon>
    </lineage>
</organism>
<dbReference type="PANTHER" id="PTHR48111">
    <property type="entry name" value="REGULATOR OF RPOS"/>
    <property type="match status" value="1"/>
</dbReference>
<evidence type="ECO:0000313" key="6">
    <source>
        <dbReference type="EMBL" id="SKA65003.1"/>
    </source>
</evidence>
<dbReference type="AlphaFoldDB" id="A0A1T4VJA6"/>
<evidence type="ECO:0000313" key="7">
    <source>
        <dbReference type="Proteomes" id="UP000189733"/>
    </source>
</evidence>
<evidence type="ECO:0000256" key="2">
    <source>
        <dbReference type="ARBA" id="ARBA00023012"/>
    </source>
</evidence>
<dbReference type="GO" id="GO:0005829">
    <property type="term" value="C:cytosol"/>
    <property type="evidence" value="ECO:0007669"/>
    <property type="project" value="TreeGrafter"/>
</dbReference>
<reference evidence="6 7" key="1">
    <citation type="submission" date="2017-02" db="EMBL/GenBank/DDBJ databases">
        <authorList>
            <person name="Peterson S.W."/>
        </authorList>
    </citation>
    <scope>NUCLEOTIDE SEQUENCE [LARGE SCALE GENOMIC DNA]</scope>
    <source>
        <strain evidence="6 7">DSM 18034</strain>
    </source>
</reference>
<gene>
    <name evidence="6" type="ORF">SAMN02745702_00444</name>
</gene>
<dbReference type="InterPro" id="IPR011006">
    <property type="entry name" value="CheY-like_superfamily"/>
</dbReference>
<evidence type="ECO:0000256" key="1">
    <source>
        <dbReference type="ARBA" id="ARBA00022553"/>
    </source>
</evidence>
<dbReference type="InterPro" id="IPR039420">
    <property type="entry name" value="WalR-like"/>
</dbReference>
<dbReference type="PROSITE" id="PS50110">
    <property type="entry name" value="RESPONSE_REGULATORY"/>
    <property type="match status" value="1"/>
</dbReference>
<dbReference type="Pfam" id="PF00072">
    <property type="entry name" value="Response_reg"/>
    <property type="match status" value="1"/>
</dbReference>
<dbReference type="SUPFAM" id="SSF52172">
    <property type="entry name" value="CheY-like"/>
    <property type="match status" value="1"/>
</dbReference>
<evidence type="ECO:0000259" key="5">
    <source>
        <dbReference type="PROSITE" id="PS50110"/>
    </source>
</evidence>
<dbReference type="GO" id="GO:0032993">
    <property type="term" value="C:protein-DNA complex"/>
    <property type="evidence" value="ECO:0007669"/>
    <property type="project" value="TreeGrafter"/>
</dbReference>